<evidence type="ECO:0000256" key="6">
    <source>
        <dbReference type="ARBA" id="ARBA00022741"/>
    </source>
</evidence>
<dbReference type="GO" id="GO:0004765">
    <property type="term" value="F:shikimate kinase activity"/>
    <property type="evidence" value="ECO:0007669"/>
    <property type="project" value="UniProtKB-EC"/>
</dbReference>
<evidence type="ECO:0000256" key="2">
    <source>
        <dbReference type="ARBA" id="ARBA00006997"/>
    </source>
</evidence>
<dbReference type="HAMAP" id="MF_00109">
    <property type="entry name" value="Shikimate_kinase"/>
    <property type="match status" value="1"/>
</dbReference>
<dbReference type="InterPro" id="IPR027417">
    <property type="entry name" value="P-loop_NTPase"/>
</dbReference>
<reference evidence="13 14" key="1">
    <citation type="journal article" date="2013" name="Antonie Van Leeuwenhoek">
        <title>Dongia rigui sp. nov., isolated from freshwater of a large wetland in Korea.</title>
        <authorList>
            <person name="Baik K.S."/>
            <person name="Hwang Y.M."/>
            <person name="Choi J.S."/>
            <person name="Kwon J."/>
            <person name="Seong C.N."/>
        </authorList>
    </citation>
    <scope>NUCLEOTIDE SEQUENCE [LARGE SCALE GENOMIC DNA]</scope>
    <source>
        <strain evidence="13 14">04SU4-P</strain>
    </source>
</reference>
<comment type="caution">
    <text evidence="13">The sequence shown here is derived from an EMBL/GenBank/DDBJ whole genome shotgun (WGS) entry which is preliminary data.</text>
</comment>
<dbReference type="SUPFAM" id="SSF52540">
    <property type="entry name" value="P-loop containing nucleoside triphosphate hydrolases"/>
    <property type="match status" value="1"/>
</dbReference>
<dbReference type="PANTHER" id="PTHR21087:SF16">
    <property type="entry name" value="SHIKIMATE KINASE 1, CHLOROPLASTIC"/>
    <property type="match status" value="1"/>
</dbReference>
<dbReference type="EMBL" id="JAXCLX010000002">
    <property type="protein sequence ID" value="MDY0872774.1"/>
    <property type="molecule type" value="Genomic_DNA"/>
</dbReference>
<comment type="catalytic activity">
    <reaction evidence="10 11">
        <text>shikimate + ATP = 3-phosphoshikimate + ADP + H(+)</text>
        <dbReference type="Rhea" id="RHEA:13121"/>
        <dbReference type="ChEBI" id="CHEBI:15378"/>
        <dbReference type="ChEBI" id="CHEBI:30616"/>
        <dbReference type="ChEBI" id="CHEBI:36208"/>
        <dbReference type="ChEBI" id="CHEBI:145989"/>
        <dbReference type="ChEBI" id="CHEBI:456216"/>
        <dbReference type="EC" id="2.7.1.71"/>
    </reaction>
</comment>
<evidence type="ECO:0000256" key="12">
    <source>
        <dbReference type="SAM" id="MobiDB-lite"/>
    </source>
</evidence>
<feature type="binding site" evidence="11">
    <location>
        <begin position="55"/>
        <end position="60"/>
    </location>
    <ligand>
        <name>ATP</name>
        <dbReference type="ChEBI" id="CHEBI:30616"/>
    </ligand>
</feature>
<keyword evidence="9 11" id="KW-0057">Aromatic amino acid biosynthesis</keyword>
<feature type="binding site" evidence="11">
    <location>
        <position position="161"/>
    </location>
    <ligand>
        <name>ATP</name>
        <dbReference type="ChEBI" id="CHEBI:30616"/>
    </ligand>
</feature>
<sequence length="221" mass="23733">MVETTQDTAGHGASSPAAPTRAGSRDASDHALDRAFGQSVLAQIDRPIVLVGLMGAGKSCIGKRLSSHLGLPFVDADREIEAAAGCSIPDIFASHGEQAFRDGERRVIQRLLGNPVHILATGGGAFVDPSTRALVKERGLSIWIRADLDLLLKRVSRRNDRPLLQNVDPRAKLAELIELRHPFYEQADIIVDSADGPPEVTLGRVMEALHDHFAKAKGNAS</sequence>
<feature type="binding site" evidence="11">
    <location>
        <position position="123"/>
    </location>
    <ligand>
        <name>substrate</name>
    </ligand>
</feature>
<organism evidence="13 14">
    <name type="scientific">Dongia rigui</name>
    <dbReference type="NCBI Taxonomy" id="940149"/>
    <lineage>
        <taxon>Bacteria</taxon>
        <taxon>Pseudomonadati</taxon>
        <taxon>Pseudomonadota</taxon>
        <taxon>Alphaproteobacteria</taxon>
        <taxon>Rhodospirillales</taxon>
        <taxon>Dongiaceae</taxon>
        <taxon>Dongia</taxon>
    </lineage>
</organism>
<proteinExistence type="inferred from homology"/>
<keyword evidence="11" id="KW-0479">Metal-binding</keyword>
<dbReference type="PANTHER" id="PTHR21087">
    <property type="entry name" value="SHIKIMATE KINASE"/>
    <property type="match status" value="1"/>
</dbReference>
<keyword evidence="7 11" id="KW-0418">Kinase</keyword>
<evidence type="ECO:0000256" key="1">
    <source>
        <dbReference type="ARBA" id="ARBA00004842"/>
    </source>
</evidence>
<gene>
    <name evidence="11" type="primary">aroK</name>
    <name evidence="13" type="ORF">SMD31_12600</name>
</gene>
<dbReference type="EC" id="2.7.1.71" evidence="3 11"/>
<feature type="binding site" evidence="11">
    <location>
        <position position="180"/>
    </location>
    <ligand>
        <name>substrate</name>
    </ligand>
</feature>
<dbReference type="RefSeq" id="WP_320501248.1">
    <property type="nucleotide sequence ID" value="NZ_JAXCLX010000002.1"/>
</dbReference>
<keyword evidence="11" id="KW-0460">Magnesium</keyword>
<keyword evidence="5 11" id="KW-0808">Transferase</keyword>
<evidence type="ECO:0000313" key="13">
    <source>
        <dbReference type="EMBL" id="MDY0872774.1"/>
    </source>
</evidence>
<evidence type="ECO:0000256" key="11">
    <source>
        <dbReference type="HAMAP-Rule" id="MF_00109"/>
    </source>
</evidence>
<keyword evidence="8 11" id="KW-0067">ATP-binding</keyword>
<evidence type="ECO:0000256" key="8">
    <source>
        <dbReference type="ARBA" id="ARBA00022840"/>
    </source>
</evidence>
<name>A0ABU5DZL5_9PROT</name>
<dbReference type="InterPro" id="IPR000623">
    <property type="entry name" value="Shikimate_kinase/TSH1"/>
</dbReference>
<dbReference type="Proteomes" id="UP001271769">
    <property type="component" value="Unassembled WGS sequence"/>
</dbReference>
<evidence type="ECO:0000256" key="5">
    <source>
        <dbReference type="ARBA" id="ARBA00022679"/>
    </source>
</evidence>
<dbReference type="CDD" id="cd00464">
    <property type="entry name" value="SK"/>
    <property type="match status" value="1"/>
</dbReference>
<comment type="pathway">
    <text evidence="1 11">Metabolic intermediate biosynthesis; chorismate biosynthesis; chorismate from D-erythrose 4-phosphate and phosphoenolpyruvate: step 5/7.</text>
</comment>
<dbReference type="NCBIfam" id="NF010552">
    <property type="entry name" value="PRK13946.1"/>
    <property type="match status" value="1"/>
</dbReference>
<comment type="subunit">
    <text evidence="11">Monomer.</text>
</comment>
<dbReference type="PRINTS" id="PR01100">
    <property type="entry name" value="SHIKIMTKNASE"/>
</dbReference>
<dbReference type="InterPro" id="IPR023000">
    <property type="entry name" value="Shikimate_kinase_CS"/>
</dbReference>
<feature type="binding site" evidence="11">
    <location>
        <position position="59"/>
    </location>
    <ligand>
        <name>Mg(2+)</name>
        <dbReference type="ChEBI" id="CHEBI:18420"/>
    </ligand>
</feature>
<evidence type="ECO:0000256" key="4">
    <source>
        <dbReference type="ARBA" id="ARBA00022605"/>
    </source>
</evidence>
<keyword evidence="6 11" id="KW-0547">Nucleotide-binding</keyword>
<accession>A0ABU5DZL5</accession>
<feature type="binding site" evidence="11">
    <location>
        <position position="101"/>
    </location>
    <ligand>
        <name>substrate</name>
    </ligand>
</feature>
<keyword evidence="11" id="KW-0963">Cytoplasm</keyword>
<comment type="function">
    <text evidence="11">Catalyzes the specific phosphorylation of the 3-hydroxyl group of shikimic acid using ATP as a cosubstrate.</text>
</comment>
<dbReference type="Pfam" id="PF01202">
    <property type="entry name" value="SKI"/>
    <property type="match status" value="1"/>
</dbReference>
<keyword evidence="14" id="KW-1185">Reference proteome</keyword>
<comment type="cofactor">
    <cofactor evidence="11">
        <name>Mg(2+)</name>
        <dbReference type="ChEBI" id="CHEBI:18420"/>
    </cofactor>
    <text evidence="11">Binds 1 Mg(2+) ion per subunit.</text>
</comment>
<evidence type="ECO:0000256" key="7">
    <source>
        <dbReference type="ARBA" id="ARBA00022777"/>
    </source>
</evidence>
<dbReference type="PROSITE" id="PS01128">
    <property type="entry name" value="SHIKIMATE_KINASE"/>
    <property type="match status" value="1"/>
</dbReference>
<dbReference type="Gene3D" id="3.40.50.300">
    <property type="entry name" value="P-loop containing nucleotide triphosphate hydrolases"/>
    <property type="match status" value="1"/>
</dbReference>
<keyword evidence="4 11" id="KW-0028">Amino-acid biosynthesis</keyword>
<evidence type="ECO:0000313" key="14">
    <source>
        <dbReference type="Proteomes" id="UP001271769"/>
    </source>
</evidence>
<dbReference type="InterPro" id="IPR031322">
    <property type="entry name" value="Shikimate/glucono_kinase"/>
</dbReference>
<feature type="binding site" evidence="11">
    <location>
        <position position="77"/>
    </location>
    <ligand>
        <name>substrate</name>
    </ligand>
</feature>
<evidence type="ECO:0000256" key="3">
    <source>
        <dbReference type="ARBA" id="ARBA00012154"/>
    </source>
</evidence>
<comment type="similarity">
    <text evidence="2 11">Belongs to the shikimate kinase family.</text>
</comment>
<evidence type="ECO:0000256" key="10">
    <source>
        <dbReference type="ARBA" id="ARBA00048567"/>
    </source>
</evidence>
<comment type="caution">
    <text evidence="11">Lacks conserved residue(s) required for the propagation of feature annotation.</text>
</comment>
<feature type="region of interest" description="Disordered" evidence="12">
    <location>
        <begin position="1"/>
        <end position="29"/>
    </location>
</feature>
<comment type="subcellular location">
    <subcellularLocation>
        <location evidence="11">Cytoplasm</location>
    </subcellularLocation>
</comment>
<evidence type="ECO:0000256" key="9">
    <source>
        <dbReference type="ARBA" id="ARBA00023141"/>
    </source>
</evidence>
<protein>
    <recommendedName>
        <fullName evidence="3 11">Shikimate kinase</fullName>
        <shortName evidence="11">SK</shortName>
        <ecNumber evidence="3 11">2.7.1.71</ecNumber>
    </recommendedName>
</protein>